<accession>A0A0X8JIA8</accession>
<evidence type="ECO:0000313" key="5">
    <source>
        <dbReference type="Proteomes" id="UP000069241"/>
    </source>
</evidence>
<name>A0A0X8JIA8_9BACT</name>
<dbReference type="Pfam" id="PF18899">
    <property type="entry name" value="DUF5655"/>
    <property type="match status" value="1"/>
</dbReference>
<dbReference type="STRING" id="44742.AXF13_03570"/>
<gene>
    <name evidence="4" type="ORF">AXF13_03570</name>
</gene>
<evidence type="ECO:0000259" key="1">
    <source>
        <dbReference type="Pfam" id="PF03235"/>
    </source>
</evidence>
<sequence>MKAKETRVLDFINNAPQFVIPIYQRNYSWTEQQCRQLWNDILRAGSSEDITGHFIGSIVYVEEGLSNVSLKSPLLVIDGQQRLTTVTLLLAALAEALGDEEPVEGFSKEKILYYYLLNHLERGDRHYKLLLSQTDKNSLLHILGALAPQEPSLAITENSKLFKELLANCSDLTAVCKGMAKLLVVDIALNRDHDNPQLIFESMNSTGLALSQADLIRNYLLMVLGTEQQSDLYERYWRPMELSFGQAAYQEHFDGFMRHYLTTKTGDIPRFDQVYAAFKKYAQQASMAEKGVEFLVADLHAYAGYYCKMVLGGEPDNALRQAFIDLRELKADVAYPLLLEWYHDYATGLWDKEDLLSATRLVESYVFRRAACAIPTNSLNKTFTTFSRSVNKERYLESVKATFALLTSYRRFPDDEEFKRELQVRNLYTNRLRSYWPRRMENFDRKERVPVEEYTIEHIMPQNKDLSAKWREALGAEWQRIQEQWLHTLGNLTLTGYNSEYSDRPFEEKRDMAGGFRESPLRLNAGLGAETVWNEDAIKRRATKLSDMASKVWAYPDLEPDLLERYRPQVLPTNTGYSLEDYQYLQNPETRELFEMLRREVLALDSVVSEEILKLYIAFKAETNFVDVVPQAKRLRLSLNMKYHDLIDPREMCRDITNVGRWGNGDVEVFFSNPEELPYIMGLIRQAFDVQMAGNE</sequence>
<dbReference type="AlphaFoldDB" id="A0A0X8JIA8"/>
<evidence type="ECO:0000259" key="3">
    <source>
        <dbReference type="Pfam" id="PF18899"/>
    </source>
</evidence>
<dbReference type="Pfam" id="PF07510">
    <property type="entry name" value="GmrSD_C"/>
    <property type="match status" value="1"/>
</dbReference>
<dbReference type="REBASE" id="138440">
    <property type="entry name" value="Dfa45958GmrSDP"/>
</dbReference>
<proteinExistence type="predicted"/>
<reference evidence="5" key="1">
    <citation type="submission" date="2016-02" db="EMBL/GenBank/DDBJ databases">
        <authorList>
            <person name="Holder M.E."/>
            <person name="Ajami N.J."/>
            <person name="Petrosino J.F."/>
        </authorList>
    </citation>
    <scope>NUCLEOTIDE SEQUENCE [LARGE SCALE GENOMIC DNA]</scope>
    <source>
        <strain evidence="5">CCUG 45958</strain>
    </source>
</reference>
<dbReference type="PANTHER" id="PTHR35149:SF2">
    <property type="entry name" value="DUF262 DOMAIN-CONTAINING PROTEIN"/>
    <property type="match status" value="1"/>
</dbReference>
<dbReference type="Pfam" id="PF03235">
    <property type="entry name" value="GmrSD_N"/>
    <property type="match status" value="1"/>
</dbReference>
<evidence type="ECO:0000313" key="4">
    <source>
        <dbReference type="EMBL" id="AMD89264.1"/>
    </source>
</evidence>
<dbReference type="RefSeq" id="WP_062251679.1">
    <property type="nucleotide sequence ID" value="NZ_CP014229.1"/>
</dbReference>
<dbReference type="Proteomes" id="UP000069241">
    <property type="component" value="Chromosome"/>
</dbReference>
<evidence type="ECO:0008006" key="6">
    <source>
        <dbReference type="Google" id="ProtNLM"/>
    </source>
</evidence>
<dbReference type="InterPro" id="IPR004919">
    <property type="entry name" value="GmrSD_N"/>
</dbReference>
<dbReference type="InterPro" id="IPR011089">
    <property type="entry name" value="GmrSD_C"/>
</dbReference>
<dbReference type="KEGG" id="dfi:AXF13_03570"/>
<dbReference type="PANTHER" id="PTHR35149">
    <property type="entry name" value="SLL5132 PROTEIN"/>
    <property type="match status" value="1"/>
</dbReference>
<organism evidence="4 5">
    <name type="scientific">Desulfovibrio fairfieldensis</name>
    <dbReference type="NCBI Taxonomy" id="44742"/>
    <lineage>
        <taxon>Bacteria</taxon>
        <taxon>Pseudomonadati</taxon>
        <taxon>Thermodesulfobacteriota</taxon>
        <taxon>Desulfovibrionia</taxon>
        <taxon>Desulfovibrionales</taxon>
        <taxon>Desulfovibrionaceae</taxon>
        <taxon>Desulfovibrio</taxon>
    </lineage>
</organism>
<dbReference type="EMBL" id="CP014229">
    <property type="protein sequence ID" value="AMD89264.1"/>
    <property type="molecule type" value="Genomic_DNA"/>
</dbReference>
<feature type="domain" description="GmrSD restriction endonucleases C-terminal" evidence="2">
    <location>
        <begin position="413"/>
        <end position="547"/>
    </location>
</feature>
<protein>
    <recommendedName>
        <fullName evidence="6">DUF262 domain-containing protein</fullName>
    </recommendedName>
</protein>
<feature type="domain" description="GmrSD restriction endonucleases N-terminal" evidence="1">
    <location>
        <begin position="10"/>
        <end position="221"/>
    </location>
</feature>
<dbReference type="InterPro" id="IPR043714">
    <property type="entry name" value="DUF5655"/>
</dbReference>
<keyword evidence="5" id="KW-1185">Reference proteome</keyword>
<evidence type="ECO:0000259" key="2">
    <source>
        <dbReference type="Pfam" id="PF07510"/>
    </source>
</evidence>
<feature type="domain" description="DUF5655" evidence="3">
    <location>
        <begin position="583"/>
        <end position="690"/>
    </location>
</feature>